<dbReference type="Proteomes" id="UP000587396">
    <property type="component" value="Unassembled WGS sequence"/>
</dbReference>
<reference evidence="1 2" key="1">
    <citation type="submission" date="2020-08" db="EMBL/GenBank/DDBJ databases">
        <authorList>
            <person name="Liu C."/>
            <person name="Sun Q."/>
        </authorList>
    </citation>
    <scope>NUCLEOTIDE SEQUENCE [LARGE SCALE GENOMIC DNA]</scope>
    <source>
        <strain evidence="1 2">N22</strain>
    </source>
</reference>
<dbReference type="EMBL" id="JACMSE010000007">
    <property type="protein sequence ID" value="MBC2889716.1"/>
    <property type="molecule type" value="Genomic_DNA"/>
</dbReference>
<accession>A0A842JFI6</accession>
<organism evidence="1 2">
    <name type="scientific">Gordonibacter massiliensis</name>
    <name type="common">ex Traore et al. 2017</name>
    <dbReference type="NCBI Taxonomy" id="1841863"/>
    <lineage>
        <taxon>Bacteria</taxon>
        <taxon>Bacillati</taxon>
        <taxon>Actinomycetota</taxon>
        <taxon>Coriobacteriia</taxon>
        <taxon>Eggerthellales</taxon>
        <taxon>Eggerthellaceae</taxon>
        <taxon>Gordonibacter</taxon>
    </lineage>
</organism>
<keyword evidence="2" id="KW-1185">Reference proteome</keyword>
<dbReference type="AlphaFoldDB" id="A0A842JFI6"/>
<dbReference type="RefSeq" id="WP_185905502.1">
    <property type="nucleotide sequence ID" value="NZ_JACMSE010000007.1"/>
</dbReference>
<protein>
    <submittedName>
        <fullName evidence="1">Uncharacterized protein</fullName>
    </submittedName>
</protein>
<gene>
    <name evidence="1" type="ORF">H7313_10240</name>
</gene>
<name>A0A842JFI6_9ACTN</name>
<proteinExistence type="predicted"/>
<evidence type="ECO:0000313" key="2">
    <source>
        <dbReference type="Proteomes" id="UP000587396"/>
    </source>
</evidence>
<comment type="caution">
    <text evidence="1">The sequence shown here is derived from an EMBL/GenBank/DDBJ whole genome shotgun (WGS) entry which is preliminary data.</text>
</comment>
<sequence>MENARSPLIEKLHEDRIDMARYREWKRGEDGRTLEAIEAKGEVVADLLAAYDARHAALVRFMESGRCHDALAARGSCPPLRR</sequence>
<evidence type="ECO:0000313" key="1">
    <source>
        <dbReference type="EMBL" id="MBC2889716.1"/>
    </source>
</evidence>